<dbReference type="PROSITE" id="PS50975">
    <property type="entry name" value="ATP_GRASP"/>
    <property type="match status" value="1"/>
</dbReference>
<dbReference type="Pfam" id="PF02786">
    <property type="entry name" value="CPSase_L_D2"/>
    <property type="match status" value="1"/>
</dbReference>
<dbReference type="InterPro" id="IPR001882">
    <property type="entry name" value="Biotin_BS"/>
</dbReference>
<accession>A0A1T5HT10</accession>
<organism evidence="10 11">
    <name type="scientific">Alkalitalea saponilacus</name>
    <dbReference type="NCBI Taxonomy" id="889453"/>
    <lineage>
        <taxon>Bacteria</taxon>
        <taxon>Pseudomonadati</taxon>
        <taxon>Bacteroidota</taxon>
        <taxon>Bacteroidia</taxon>
        <taxon>Marinilabiliales</taxon>
        <taxon>Marinilabiliaceae</taxon>
        <taxon>Alkalitalea</taxon>
    </lineage>
</organism>
<reference evidence="10 11" key="1">
    <citation type="submission" date="2017-02" db="EMBL/GenBank/DDBJ databases">
        <authorList>
            <person name="Peterson S.W."/>
        </authorList>
    </citation>
    <scope>NUCLEOTIDE SEQUENCE [LARGE SCALE GENOMIC DNA]</scope>
    <source>
        <strain evidence="10 11">DSM 24412</strain>
    </source>
</reference>
<dbReference type="PROSITE" id="PS00866">
    <property type="entry name" value="CPSASE_1"/>
    <property type="match status" value="1"/>
</dbReference>
<dbReference type="PROSITE" id="PS50979">
    <property type="entry name" value="BC"/>
    <property type="match status" value="1"/>
</dbReference>
<dbReference type="InterPro" id="IPR005479">
    <property type="entry name" value="CPAse_ATP-bd"/>
</dbReference>
<dbReference type="Pfam" id="PF00364">
    <property type="entry name" value="Biotin_lipoyl"/>
    <property type="match status" value="1"/>
</dbReference>
<dbReference type="InterPro" id="IPR005482">
    <property type="entry name" value="Biotin_COase_C"/>
</dbReference>
<dbReference type="KEGG" id="asx:CDL62_00145"/>
<name>A0A1T5HT10_9BACT</name>
<dbReference type="Pfam" id="PF00289">
    <property type="entry name" value="Biotin_carb_N"/>
    <property type="match status" value="1"/>
</dbReference>
<keyword evidence="2" id="KW-0436">Ligase</keyword>
<evidence type="ECO:0000313" key="10">
    <source>
        <dbReference type="EMBL" id="SKC23816.1"/>
    </source>
</evidence>
<dbReference type="PROSITE" id="PS00867">
    <property type="entry name" value="CPSASE_2"/>
    <property type="match status" value="1"/>
</dbReference>
<evidence type="ECO:0000256" key="4">
    <source>
        <dbReference type="ARBA" id="ARBA00022840"/>
    </source>
</evidence>
<proteinExistence type="predicted"/>
<dbReference type="GO" id="GO:0016874">
    <property type="term" value="F:ligase activity"/>
    <property type="evidence" value="ECO:0007669"/>
    <property type="project" value="UniProtKB-KW"/>
</dbReference>
<dbReference type="AlphaFoldDB" id="A0A1T5HT10"/>
<evidence type="ECO:0000256" key="3">
    <source>
        <dbReference type="ARBA" id="ARBA00022741"/>
    </source>
</evidence>
<dbReference type="OrthoDB" id="9807469at2"/>
<dbReference type="SMART" id="SM00878">
    <property type="entry name" value="Biotin_carb_C"/>
    <property type="match status" value="1"/>
</dbReference>
<dbReference type="PANTHER" id="PTHR18866">
    <property type="entry name" value="CARBOXYLASE:PYRUVATE/ACETYL-COA/PROPIONYL-COA CARBOXYLASE"/>
    <property type="match status" value="1"/>
</dbReference>
<dbReference type="InterPro" id="IPR011054">
    <property type="entry name" value="Rudment_hybrid_motif"/>
</dbReference>
<dbReference type="InterPro" id="IPR011053">
    <property type="entry name" value="Single_hybrid_motif"/>
</dbReference>
<comment type="cofactor">
    <cofactor evidence="1">
        <name>biotin</name>
        <dbReference type="ChEBI" id="CHEBI:57586"/>
    </cofactor>
</comment>
<dbReference type="PROSITE" id="PS00188">
    <property type="entry name" value="BIOTIN"/>
    <property type="match status" value="1"/>
</dbReference>
<evidence type="ECO:0000259" key="8">
    <source>
        <dbReference type="PROSITE" id="PS50975"/>
    </source>
</evidence>
<evidence type="ECO:0000259" key="7">
    <source>
        <dbReference type="PROSITE" id="PS50968"/>
    </source>
</evidence>
<feature type="domain" description="Lipoyl-binding" evidence="7">
    <location>
        <begin position="580"/>
        <end position="657"/>
    </location>
</feature>
<evidence type="ECO:0000256" key="6">
    <source>
        <dbReference type="PROSITE-ProRule" id="PRU00409"/>
    </source>
</evidence>
<dbReference type="SUPFAM" id="SSF56059">
    <property type="entry name" value="Glutathione synthetase ATP-binding domain-like"/>
    <property type="match status" value="1"/>
</dbReference>
<dbReference type="GO" id="GO:0046872">
    <property type="term" value="F:metal ion binding"/>
    <property type="evidence" value="ECO:0007669"/>
    <property type="project" value="InterPro"/>
</dbReference>
<evidence type="ECO:0000256" key="2">
    <source>
        <dbReference type="ARBA" id="ARBA00022598"/>
    </source>
</evidence>
<dbReference type="PROSITE" id="PS50968">
    <property type="entry name" value="BIOTINYL_LIPOYL"/>
    <property type="match status" value="1"/>
</dbReference>
<dbReference type="Gene3D" id="3.30.470.20">
    <property type="entry name" value="ATP-grasp fold, B domain"/>
    <property type="match status" value="1"/>
</dbReference>
<keyword evidence="11" id="KW-1185">Reference proteome</keyword>
<gene>
    <name evidence="10" type="ORF">SAMN03080601_03101</name>
</gene>
<feature type="domain" description="ATP-grasp" evidence="8">
    <location>
        <begin position="125"/>
        <end position="319"/>
    </location>
</feature>
<evidence type="ECO:0000313" key="11">
    <source>
        <dbReference type="Proteomes" id="UP000191055"/>
    </source>
</evidence>
<dbReference type="InterPro" id="IPR011764">
    <property type="entry name" value="Biotin_carboxylation_dom"/>
</dbReference>
<dbReference type="FunFam" id="2.40.50.100:FF:000003">
    <property type="entry name" value="Acetyl-CoA carboxylase biotin carboxyl carrier protein"/>
    <property type="match status" value="1"/>
</dbReference>
<dbReference type="CDD" id="cd06850">
    <property type="entry name" value="biotinyl_domain"/>
    <property type="match status" value="1"/>
</dbReference>
<dbReference type="STRING" id="889453.SAMN03080601_03101"/>
<keyword evidence="3 6" id="KW-0547">Nucleotide-binding</keyword>
<dbReference type="InterPro" id="IPR005481">
    <property type="entry name" value="BC-like_N"/>
</dbReference>
<dbReference type="InterPro" id="IPR050856">
    <property type="entry name" value="Biotin_carboxylase_complex"/>
</dbReference>
<dbReference type="SUPFAM" id="SSF51246">
    <property type="entry name" value="Rudiment single hybrid motif"/>
    <property type="match status" value="1"/>
</dbReference>
<dbReference type="InterPro" id="IPR016185">
    <property type="entry name" value="PreATP-grasp_dom_sf"/>
</dbReference>
<dbReference type="Proteomes" id="UP000191055">
    <property type="component" value="Unassembled WGS sequence"/>
</dbReference>
<evidence type="ECO:0000256" key="5">
    <source>
        <dbReference type="ARBA" id="ARBA00023267"/>
    </source>
</evidence>
<dbReference type="InterPro" id="IPR011761">
    <property type="entry name" value="ATP-grasp"/>
</dbReference>
<keyword evidence="4 6" id="KW-0067">ATP-binding</keyword>
<dbReference type="SUPFAM" id="SSF51230">
    <property type="entry name" value="Single hybrid motif"/>
    <property type="match status" value="1"/>
</dbReference>
<dbReference type="GO" id="GO:0005524">
    <property type="term" value="F:ATP binding"/>
    <property type="evidence" value="ECO:0007669"/>
    <property type="project" value="UniProtKB-UniRule"/>
</dbReference>
<dbReference type="InterPro" id="IPR000089">
    <property type="entry name" value="Biotin_lipoyl"/>
</dbReference>
<evidence type="ECO:0000259" key="9">
    <source>
        <dbReference type="PROSITE" id="PS50979"/>
    </source>
</evidence>
<dbReference type="Pfam" id="PF02785">
    <property type="entry name" value="Biotin_carb_C"/>
    <property type="match status" value="1"/>
</dbReference>
<keyword evidence="5" id="KW-0092">Biotin</keyword>
<dbReference type="EMBL" id="FUYV01000021">
    <property type="protein sequence ID" value="SKC23816.1"/>
    <property type="molecule type" value="Genomic_DNA"/>
</dbReference>
<feature type="domain" description="Biotin carboxylation" evidence="9">
    <location>
        <begin position="10"/>
        <end position="448"/>
    </location>
</feature>
<dbReference type="SUPFAM" id="SSF52440">
    <property type="entry name" value="PreATP-grasp domain"/>
    <property type="match status" value="1"/>
</dbReference>
<dbReference type="Gene3D" id="2.40.50.100">
    <property type="match status" value="1"/>
</dbReference>
<sequence length="658" mass="73648">MTKNFKPKQQIQRIFIANRGEIASRIVKTARKMGITTIGLTTEMDSWCNADEKAFLPGQTLGETYLNIDAIIEQASAFKADAIHPGYGFLSENHTFAKAVEDAGMIFIGPSHQAILTMGNKLNAREIAQRIKIPVTPSISGNVDEVLNNISNLNFPILVKAAAGGGGKGMYKVNQPSELPEIMKRAAREAASYFGNETIYADQYIEDPRHIEVQVLGDQHGNYIHLFERECSIQRRYQKIIEEAPSSFVTKELRKKLTSDAIKLCKEIGYYNAGTVEFLVDKNGNHYFLEMNTRIQVEHPVTETVTGIDIVEQQIKIAEGQLLLINQNDITFNGHAIECRIYAEDAANNFSPAPGNIYQVSWPEPKLARTDTSINSATEIKPDFDPMVAKIIAHGNNRKEAIRNSITALNNSTITGITNNIHFLTEVLKTDAFVNGDTTTGFCNSFKYKKPELPDEKIIAAAALLNILRPNHSKNQNIWQKSGYLRLQQNISFSINQQLFQLQWLYIDKALKIDINRQSSIEVRDINDNQNKIRFFADKEYFQFNSIKLPDGSFILSFETSQLHVIPSWILPDKIQVSQTKAENSANGNTLIAPIPGKITEIKVSEGDIIRAGDTLAILEAMKMENLLKATHDGVIEKIRTLPGSQVKANEIILELKL</sequence>
<evidence type="ECO:0000256" key="1">
    <source>
        <dbReference type="ARBA" id="ARBA00001953"/>
    </source>
</evidence>
<dbReference type="RefSeq" id="WP_079558771.1">
    <property type="nucleotide sequence ID" value="NZ_CP021904.1"/>
</dbReference>
<dbReference type="PANTHER" id="PTHR18866:SF33">
    <property type="entry name" value="METHYLCROTONOYL-COA CARBOXYLASE SUBUNIT ALPHA, MITOCHONDRIAL-RELATED"/>
    <property type="match status" value="1"/>
</dbReference>
<protein>
    <submittedName>
        <fullName evidence="10">3-methylcrotonyl-CoA carboxylase alpha subunit</fullName>
    </submittedName>
</protein>